<dbReference type="CDD" id="cd12797">
    <property type="entry name" value="M23_peptidase"/>
    <property type="match status" value="1"/>
</dbReference>
<gene>
    <name evidence="2" type="ORF">SAMN02745178_02501</name>
</gene>
<evidence type="ECO:0000313" key="3">
    <source>
        <dbReference type="Proteomes" id="UP000190286"/>
    </source>
</evidence>
<reference evidence="2 3" key="1">
    <citation type="submission" date="2017-02" db="EMBL/GenBank/DDBJ databases">
        <authorList>
            <person name="Peterson S.W."/>
        </authorList>
    </citation>
    <scope>NUCLEOTIDE SEQUENCE [LARGE SCALE GENOMIC DNA]</scope>
    <source>
        <strain evidence="2 3">ATCC 27749</strain>
    </source>
</reference>
<dbReference type="OrthoDB" id="9805799at2"/>
<dbReference type="InterPro" id="IPR050570">
    <property type="entry name" value="Cell_wall_metabolism_enzyme"/>
</dbReference>
<dbReference type="Gene3D" id="2.70.70.10">
    <property type="entry name" value="Glucose Permease (Domain IIA)"/>
    <property type="match status" value="1"/>
</dbReference>
<keyword evidence="3" id="KW-1185">Reference proteome</keyword>
<dbReference type="InterPro" id="IPR011055">
    <property type="entry name" value="Dup_hybrid_motif"/>
</dbReference>
<protein>
    <submittedName>
        <fullName evidence="2">Murein DD-endopeptidase MepM and murein hydrolase activator NlpD, contain LysM domain</fullName>
    </submittedName>
</protein>
<accession>A0A1T4XY29</accession>
<dbReference type="SUPFAM" id="SSF51261">
    <property type="entry name" value="Duplicated hybrid motif"/>
    <property type="match status" value="1"/>
</dbReference>
<dbReference type="Proteomes" id="UP000190286">
    <property type="component" value="Unassembled WGS sequence"/>
</dbReference>
<dbReference type="PANTHER" id="PTHR21666">
    <property type="entry name" value="PEPTIDASE-RELATED"/>
    <property type="match status" value="1"/>
</dbReference>
<evidence type="ECO:0000313" key="2">
    <source>
        <dbReference type="EMBL" id="SKA94479.1"/>
    </source>
</evidence>
<organism evidence="2 3">
    <name type="scientific">Gemmiger formicilis</name>
    <dbReference type="NCBI Taxonomy" id="745368"/>
    <lineage>
        <taxon>Bacteria</taxon>
        <taxon>Bacillati</taxon>
        <taxon>Bacillota</taxon>
        <taxon>Clostridia</taxon>
        <taxon>Eubacteriales</taxon>
        <taxon>Gemmiger</taxon>
    </lineage>
</organism>
<dbReference type="Pfam" id="PF01551">
    <property type="entry name" value="Peptidase_M23"/>
    <property type="match status" value="1"/>
</dbReference>
<keyword evidence="2" id="KW-0378">Hydrolase</keyword>
<dbReference type="PANTHER" id="PTHR21666:SF270">
    <property type="entry name" value="MUREIN HYDROLASE ACTIVATOR ENVC"/>
    <property type="match status" value="1"/>
</dbReference>
<name>A0A1T4XY29_9FIRM</name>
<sequence length="342" mass="37326">MYTFERFYYFRPYRGKSNYWLNRYGEGAISSHQKATLYTATGAADQRLQVHKVDGGCQLISALSTDFKDETKMFGLNIYGSKAGSVCDFFPVYNNFDDALIDLLTVDAANSLYRIKLIKHNLYLTPASNANNAGLTWETASNADNQVWQLCASQSSGGSSGGDSTNSGGGVGPYGDYVYPTVSRKYSRTYSYSHPAMDIRDIAQDHNVYAIADGIVAYTQNSSGSWKPGTTSHDNTMESMGNCIAINHVNPFNGHSDNRSGAYARSIYMHMAENPTVRPGDTVKKGQIIGTIGTTGVSSANHLHFSISVGNGSSLAPGQTGWIQIKFLPDFNPVYAFPEYSL</sequence>
<dbReference type="GeneID" id="93338935"/>
<dbReference type="STRING" id="745368.SAMN02745178_02501"/>
<proteinExistence type="predicted"/>
<dbReference type="RefSeq" id="WP_078785330.1">
    <property type="nucleotide sequence ID" value="NZ_FUYF01000022.1"/>
</dbReference>
<dbReference type="InterPro" id="IPR016047">
    <property type="entry name" value="M23ase_b-sheet_dom"/>
</dbReference>
<dbReference type="AlphaFoldDB" id="A0A1T4XY29"/>
<dbReference type="EMBL" id="FUYF01000022">
    <property type="protein sequence ID" value="SKA94479.1"/>
    <property type="molecule type" value="Genomic_DNA"/>
</dbReference>
<dbReference type="GO" id="GO:0004222">
    <property type="term" value="F:metalloendopeptidase activity"/>
    <property type="evidence" value="ECO:0007669"/>
    <property type="project" value="TreeGrafter"/>
</dbReference>
<evidence type="ECO:0000259" key="1">
    <source>
        <dbReference type="Pfam" id="PF01551"/>
    </source>
</evidence>
<feature type="domain" description="M23ase beta-sheet core" evidence="1">
    <location>
        <begin position="194"/>
        <end position="314"/>
    </location>
</feature>